<organism evidence="3 4">
    <name type="scientific">Desulfovibrio legallii</name>
    <dbReference type="NCBI Taxonomy" id="571438"/>
    <lineage>
        <taxon>Bacteria</taxon>
        <taxon>Pseudomonadati</taxon>
        <taxon>Thermodesulfobacteriota</taxon>
        <taxon>Desulfovibrionia</taxon>
        <taxon>Desulfovibrionales</taxon>
        <taxon>Desulfovibrionaceae</taxon>
        <taxon>Desulfovibrio</taxon>
    </lineage>
</organism>
<keyword evidence="2" id="KW-0472">Membrane</keyword>
<sequence>MTEGARMLVRSVLFLALMVVVGVAGMAAYALVERELHPAVAAGPTAGEAPAASTAGGDHGAAATPRAFGNTQRGLIEFAKSLRPYMAADTAKANPPAGDVPAAARPAQP</sequence>
<protein>
    <submittedName>
        <fullName evidence="3">Uncharacterized protein</fullName>
    </submittedName>
</protein>
<accession>A0A1G7IX16</accession>
<keyword evidence="2" id="KW-0812">Transmembrane</keyword>
<dbReference type="STRING" id="571438.SAMN05192586_102104"/>
<evidence type="ECO:0000313" key="3">
    <source>
        <dbReference type="EMBL" id="SDF17227.1"/>
    </source>
</evidence>
<proteinExistence type="predicted"/>
<dbReference type="EMBL" id="FNBX01000002">
    <property type="protein sequence ID" value="SDF17227.1"/>
    <property type="molecule type" value="Genomic_DNA"/>
</dbReference>
<dbReference type="Proteomes" id="UP000199355">
    <property type="component" value="Unassembled WGS sequence"/>
</dbReference>
<evidence type="ECO:0000256" key="1">
    <source>
        <dbReference type="SAM" id="MobiDB-lite"/>
    </source>
</evidence>
<feature type="compositionally biased region" description="Low complexity" evidence="1">
    <location>
        <begin position="44"/>
        <end position="56"/>
    </location>
</feature>
<name>A0A1G7IX16_9BACT</name>
<dbReference type="AlphaFoldDB" id="A0A1G7IX16"/>
<evidence type="ECO:0000313" key="4">
    <source>
        <dbReference type="Proteomes" id="UP000199355"/>
    </source>
</evidence>
<dbReference type="RefSeq" id="WP_092152646.1">
    <property type="nucleotide sequence ID" value="NZ_FNBX01000002.1"/>
</dbReference>
<evidence type="ECO:0000256" key="2">
    <source>
        <dbReference type="SAM" id="Phobius"/>
    </source>
</evidence>
<keyword evidence="4" id="KW-1185">Reference proteome</keyword>
<feature type="region of interest" description="Disordered" evidence="1">
    <location>
        <begin position="44"/>
        <end position="68"/>
    </location>
</feature>
<reference evidence="4" key="1">
    <citation type="submission" date="2016-10" db="EMBL/GenBank/DDBJ databases">
        <authorList>
            <person name="Varghese N."/>
            <person name="Submissions S."/>
        </authorList>
    </citation>
    <scope>NUCLEOTIDE SEQUENCE [LARGE SCALE GENOMIC DNA]</scope>
    <source>
        <strain evidence="4">KHC7</strain>
    </source>
</reference>
<feature type="transmembrane region" description="Helical" evidence="2">
    <location>
        <begin position="12"/>
        <end position="32"/>
    </location>
</feature>
<keyword evidence="2" id="KW-1133">Transmembrane helix</keyword>
<feature type="region of interest" description="Disordered" evidence="1">
    <location>
        <begin position="90"/>
        <end position="109"/>
    </location>
</feature>
<gene>
    <name evidence="3" type="ORF">SAMN05192586_102104</name>
</gene>